<name>A0A8H2XS28_9AGAM</name>
<dbReference type="Proteomes" id="UP000663853">
    <property type="component" value="Unassembled WGS sequence"/>
</dbReference>
<feature type="compositionally biased region" description="Basic and acidic residues" evidence="1">
    <location>
        <begin position="24"/>
        <end position="33"/>
    </location>
</feature>
<proteinExistence type="predicted"/>
<feature type="non-terminal residue" evidence="4">
    <location>
        <position position="585"/>
    </location>
</feature>
<feature type="domain" description="DUF6535" evidence="3">
    <location>
        <begin position="58"/>
        <end position="232"/>
    </location>
</feature>
<comment type="caution">
    <text evidence="4">The sequence shown here is derived from an EMBL/GenBank/DDBJ whole genome shotgun (WGS) entry which is preliminary data.</text>
</comment>
<dbReference type="InterPro" id="IPR045338">
    <property type="entry name" value="DUF6535"/>
</dbReference>
<evidence type="ECO:0000256" key="2">
    <source>
        <dbReference type="SAM" id="Phobius"/>
    </source>
</evidence>
<feature type="region of interest" description="Disordered" evidence="1">
    <location>
        <begin position="1"/>
        <end position="38"/>
    </location>
</feature>
<dbReference type="EMBL" id="CAJMXA010000401">
    <property type="protein sequence ID" value="CAE6429256.1"/>
    <property type="molecule type" value="Genomic_DNA"/>
</dbReference>
<evidence type="ECO:0000313" key="5">
    <source>
        <dbReference type="Proteomes" id="UP000663853"/>
    </source>
</evidence>
<keyword evidence="2" id="KW-1133">Transmembrane helix</keyword>
<dbReference type="Pfam" id="PF20153">
    <property type="entry name" value="DUF6535"/>
    <property type="match status" value="1"/>
</dbReference>
<feature type="transmembrane region" description="Helical" evidence="2">
    <location>
        <begin position="209"/>
        <end position="233"/>
    </location>
</feature>
<keyword evidence="2" id="KW-0812">Transmembrane</keyword>
<evidence type="ECO:0000313" key="4">
    <source>
        <dbReference type="EMBL" id="CAE6429256.1"/>
    </source>
</evidence>
<evidence type="ECO:0000256" key="1">
    <source>
        <dbReference type="SAM" id="MobiDB-lite"/>
    </source>
</evidence>
<organism evidence="4 5">
    <name type="scientific">Rhizoctonia solani</name>
    <dbReference type="NCBI Taxonomy" id="456999"/>
    <lineage>
        <taxon>Eukaryota</taxon>
        <taxon>Fungi</taxon>
        <taxon>Dikarya</taxon>
        <taxon>Basidiomycota</taxon>
        <taxon>Agaricomycotina</taxon>
        <taxon>Agaricomycetes</taxon>
        <taxon>Cantharellales</taxon>
        <taxon>Ceratobasidiaceae</taxon>
        <taxon>Rhizoctonia</taxon>
    </lineage>
</organism>
<sequence>MSGSATQPHGGGGTEPVMGTPPNRAEESTKQIDAKGTNIPQEEFDEYGTELGEHARVWKTYVREADKFDTEQVDGWNRSLDVTLIFAALFTAICTAFVIESSKSLKVDAADQLDQITKILLVVANVNDSQLDTTGITASGSFSPRPIDLCINTLWFFSLILSAAVSLIAMLAKEWCYLFVSGRIGDPWSQTKKRQQRWEGIKQWKMEHLIVILPSFIHMAFLSFAVGLCLYLRDLHWGLAVPAACVTLGLILVYVASTLLPLFKKMCPYSTSISRLVQRLRGDSKDSRFTYESHSRIAIEALAWLIRTSEDPKSTDIALQAIAGADPDDKARQLLMKCSANTMIVRRLINLESYSTNYNQILDLYTRAHSFFQPLSTGAPTALSTVLPTDLPTDPPTAPPTQNVAATPANRKLRKNLRKLRGIIDKQITTHADPSHAFLPTPENIQALRIGSTAASYCLRSLQYGVQVQTREQFDSAVELLESYRNRQAHLGTREIQYLMTGTAMLLSSLLVGCPPDMGARYAMRLLRIFGRASSGQNQLQLKHLSLPMAVYALSRYDYPGWTQPPPLSSISRAERAIEMIAHYV</sequence>
<feature type="transmembrane region" description="Helical" evidence="2">
    <location>
        <begin position="154"/>
        <end position="172"/>
    </location>
</feature>
<evidence type="ECO:0000259" key="3">
    <source>
        <dbReference type="Pfam" id="PF20153"/>
    </source>
</evidence>
<keyword evidence="2" id="KW-0472">Membrane</keyword>
<protein>
    <recommendedName>
        <fullName evidence="3">DUF6535 domain-containing protein</fullName>
    </recommendedName>
</protein>
<reference evidence="4" key="1">
    <citation type="submission" date="2021-01" db="EMBL/GenBank/DDBJ databases">
        <authorList>
            <person name="Kaushik A."/>
        </authorList>
    </citation>
    <scope>NUCLEOTIDE SEQUENCE</scope>
    <source>
        <strain evidence="4">AG6-10EEA</strain>
    </source>
</reference>
<feature type="transmembrane region" description="Helical" evidence="2">
    <location>
        <begin position="82"/>
        <end position="99"/>
    </location>
</feature>
<dbReference type="AlphaFoldDB" id="A0A8H2XS28"/>
<feature type="transmembrane region" description="Helical" evidence="2">
    <location>
        <begin position="239"/>
        <end position="263"/>
    </location>
</feature>
<accession>A0A8H2XS28</accession>
<gene>
    <name evidence="4" type="ORF">RDB_LOCUS21666</name>
</gene>